<reference evidence="2 3" key="1">
    <citation type="submission" date="2016-01" db="EMBL/GenBank/DDBJ databases">
        <title>Draft Genome Sequences of Seven Thermophilic Sporeformers Isolated from Foods.</title>
        <authorList>
            <person name="Berendsen E.M."/>
            <person name="Wells-Bennik M.H."/>
            <person name="Krawcyk A.O."/>
            <person name="De Jong A."/>
            <person name="Holsappel S."/>
            <person name="Eijlander R.T."/>
            <person name="Kuipers O.P."/>
        </authorList>
    </citation>
    <scope>NUCLEOTIDE SEQUENCE [LARGE SCALE GENOMIC DNA]</scope>
    <source>
        <strain evidence="2 3">B4135</strain>
    </source>
</reference>
<name>A0A150M9Y3_9BACI</name>
<keyword evidence="1" id="KW-0472">Membrane</keyword>
<dbReference type="AlphaFoldDB" id="A0A150M9Y3"/>
<keyword evidence="1" id="KW-0812">Transmembrane</keyword>
<organism evidence="2 3">
    <name type="scientific">Caldibacillus debilis</name>
    <dbReference type="NCBI Taxonomy" id="301148"/>
    <lineage>
        <taxon>Bacteria</taxon>
        <taxon>Bacillati</taxon>
        <taxon>Bacillota</taxon>
        <taxon>Bacilli</taxon>
        <taxon>Bacillales</taxon>
        <taxon>Bacillaceae</taxon>
        <taxon>Caldibacillus</taxon>
    </lineage>
</organism>
<comment type="caution">
    <text evidence="2">The sequence shown here is derived from an EMBL/GenBank/DDBJ whole genome shotgun (WGS) entry which is preliminary data.</text>
</comment>
<evidence type="ECO:0000313" key="3">
    <source>
        <dbReference type="Proteomes" id="UP000075683"/>
    </source>
</evidence>
<evidence type="ECO:0008006" key="4">
    <source>
        <dbReference type="Google" id="ProtNLM"/>
    </source>
</evidence>
<dbReference type="OrthoDB" id="2907724at2"/>
<gene>
    <name evidence="2" type="ORF">B4135_1657</name>
</gene>
<dbReference type="Proteomes" id="UP000075683">
    <property type="component" value="Unassembled WGS sequence"/>
</dbReference>
<dbReference type="RefSeq" id="WP_061568260.1">
    <property type="nucleotide sequence ID" value="NZ_LQYT01000020.1"/>
</dbReference>
<evidence type="ECO:0000313" key="2">
    <source>
        <dbReference type="EMBL" id="KYD21377.1"/>
    </source>
</evidence>
<dbReference type="STRING" id="301148.B4135_1657"/>
<feature type="transmembrane region" description="Helical" evidence="1">
    <location>
        <begin position="6"/>
        <end position="26"/>
    </location>
</feature>
<protein>
    <recommendedName>
        <fullName evidence="4">DUF4320 family protein</fullName>
    </recommendedName>
</protein>
<dbReference type="EMBL" id="LQYT01000020">
    <property type="protein sequence ID" value="KYD21377.1"/>
    <property type="molecule type" value="Genomic_DNA"/>
</dbReference>
<keyword evidence="1" id="KW-1133">Transmembrane helix</keyword>
<proteinExistence type="predicted"/>
<evidence type="ECO:0000256" key="1">
    <source>
        <dbReference type="SAM" id="Phobius"/>
    </source>
</evidence>
<sequence length="126" mass="14317">MSKVLGEWMTLIIVINIMFAPILSYLDSLHREAVEVVLSEGARKAAVEGRFTDEIIDDMVGKLVEKYNFDEDKIHVEATTTVTPRAEYIEATITAPRSFIFVLNIFNQGPREFKKSIRVMSEYIGS</sequence>
<accession>A0A150M9Y3</accession>